<proteinExistence type="predicted"/>
<keyword evidence="4" id="KW-1185">Reference proteome</keyword>
<dbReference type="InterPro" id="IPR011215">
    <property type="entry name" value="StiP_N"/>
</dbReference>
<dbReference type="EMBL" id="JAHZIK010000488">
    <property type="protein sequence ID" value="MBW7456051.1"/>
    <property type="molecule type" value="Genomic_DNA"/>
</dbReference>
<protein>
    <recommendedName>
        <fullName evidence="2">Cysteine protease StiP N-terminal domain-containing protein</fullName>
    </recommendedName>
</protein>
<dbReference type="Proteomes" id="UP001519887">
    <property type="component" value="Unassembled WGS sequence"/>
</dbReference>
<accession>A0ABS7C593</accession>
<feature type="compositionally biased region" description="Polar residues" evidence="1">
    <location>
        <begin position="1"/>
        <end position="14"/>
    </location>
</feature>
<feature type="non-terminal residue" evidence="3">
    <location>
        <position position="66"/>
    </location>
</feature>
<feature type="domain" description="Cysteine protease StiP N-terminal" evidence="2">
    <location>
        <begin position="21"/>
        <end position="66"/>
    </location>
</feature>
<evidence type="ECO:0000259" key="2">
    <source>
        <dbReference type="Pfam" id="PF11202"/>
    </source>
</evidence>
<dbReference type="Pfam" id="PF11202">
    <property type="entry name" value="StiP"/>
    <property type="match status" value="1"/>
</dbReference>
<reference evidence="3 4" key="1">
    <citation type="submission" date="2021-07" db="EMBL/GenBank/DDBJ databases">
        <title>Paenibacillus radiodurans sp. nov., isolated from the southeastern edge of Tengger Desert.</title>
        <authorList>
            <person name="Zhang G."/>
        </authorList>
    </citation>
    <scope>NUCLEOTIDE SEQUENCE [LARGE SCALE GENOMIC DNA]</scope>
    <source>
        <strain evidence="3 4">CCM 7311</strain>
    </source>
</reference>
<evidence type="ECO:0000313" key="4">
    <source>
        <dbReference type="Proteomes" id="UP001519887"/>
    </source>
</evidence>
<feature type="region of interest" description="Disordered" evidence="1">
    <location>
        <begin position="1"/>
        <end position="20"/>
    </location>
</feature>
<organism evidence="3 4">
    <name type="scientific">Paenibacillus sepulcri</name>
    <dbReference type="NCBI Taxonomy" id="359917"/>
    <lineage>
        <taxon>Bacteria</taxon>
        <taxon>Bacillati</taxon>
        <taxon>Bacillota</taxon>
        <taxon>Bacilli</taxon>
        <taxon>Bacillales</taxon>
        <taxon>Paenibacillaceae</taxon>
        <taxon>Paenibacillus</taxon>
    </lineage>
</organism>
<comment type="caution">
    <text evidence="3">The sequence shown here is derived from an EMBL/GenBank/DDBJ whole genome shotgun (WGS) entry which is preliminary data.</text>
</comment>
<evidence type="ECO:0000313" key="3">
    <source>
        <dbReference type="EMBL" id="MBW7456051.1"/>
    </source>
</evidence>
<sequence length="66" mass="7397">MKQTITGQLSQTRIASPEPMGSYAPSDVIFLLKDLSGVQLERPTEDREEAIQSGVHYSEMLPVEYQ</sequence>
<evidence type="ECO:0000256" key="1">
    <source>
        <dbReference type="SAM" id="MobiDB-lite"/>
    </source>
</evidence>
<gene>
    <name evidence="3" type="ORF">K0U00_18640</name>
</gene>
<name>A0ABS7C593_9BACL</name>